<dbReference type="Proteomes" id="UP000640299">
    <property type="component" value="Chromosome"/>
</dbReference>
<sequence>MIKIFYFDENYKSNGENDILFPNEFGNYDIPDNATEVEPSAGLYQPIYFDVTKQKWVGTSKEQWQKENANKDVDVLPPTQNNGIGSDSELRKLFANMQIQLVQANMMVMQLSQQNARLSQEMVVINQKIEEVTNDGNVIPEV</sequence>
<protein>
    <submittedName>
        <fullName evidence="2">Uncharacterized protein</fullName>
    </submittedName>
</protein>
<gene>
    <name evidence="2" type="ORF">JRU67_11750</name>
</gene>
<accession>A0AB37HNP4</accession>
<feature type="coiled-coil region" evidence="1">
    <location>
        <begin position="101"/>
        <end position="135"/>
    </location>
</feature>
<dbReference type="AlphaFoldDB" id="A0AB37HNP4"/>
<dbReference type="EMBL" id="CP069389">
    <property type="protein sequence ID" value="QRN90717.1"/>
    <property type="molecule type" value="Genomic_DNA"/>
</dbReference>
<evidence type="ECO:0000313" key="3">
    <source>
        <dbReference type="Proteomes" id="UP000640299"/>
    </source>
</evidence>
<organism evidence="2 3">
    <name type="scientific">Mammaliicoccus sciuri</name>
    <name type="common">Staphylococcus sciuri</name>
    <dbReference type="NCBI Taxonomy" id="1296"/>
    <lineage>
        <taxon>Bacteria</taxon>
        <taxon>Bacillati</taxon>
        <taxon>Bacillota</taxon>
        <taxon>Bacilli</taxon>
        <taxon>Bacillales</taxon>
        <taxon>Staphylococcaceae</taxon>
        <taxon>Mammaliicoccus</taxon>
    </lineage>
</organism>
<reference evidence="2" key="1">
    <citation type="submission" date="2021-02" db="EMBL/GenBank/DDBJ databases">
        <title>cfr and optrA-positive Staphylococcus spp.</title>
        <authorList>
            <person name="Chen L."/>
        </authorList>
    </citation>
    <scope>NUCLEOTIDE SEQUENCE</scope>
    <source>
        <strain evidence="2">GDQ20D70P</strain>
    </source>
</reference>
<evidence type="ECO:0000256" key="1">
    <source>
        <dbReference type="SAM" id="Coils"/>
    </source>
</evidence>
<proteinExistence type="predicted"/>
<evidence type="ECO:0000313" key="2">
    <source>
        <dbReference type="EMBL" id="QRN90717.1"/>
    </source>
</evidence>
<dbReference type="RefSeq" id="WP_204178349.1">
    <property type="nucleotide sequence ID" value="NZ_CP069389.1"/>
</dbReference>
<name>A0AB37HNP4_MAMSC</name>
<keyword evidence="1" id="KW-0175">Coiled coil</keyword>